<evidence type="ECO:0000256" key="3">
    <source>
        <dbReference type="ARBA" id="ARBA00023163"/>
    </source>
</evidence>
<dbReference type="Proteomes" id="UP000298050">
    <property type="component" value="Unassembled WGS sequence"/>
</dbReference>
<keyword evidence="1" id="KW-0805">Transcription regulation</keyword>
<organism evidence="6 7">
    <name type="scientific">Mangrovimicrobium sediminis</name>
    <dbReference type="NCBI Taxonomy" id="2562682"/>
    <lineage>
        <taxon>Bacteria</taxon>
        <taxon>Pseudomonadati</taxon>
        <taxon>Pseudomonadota</taxon>
        <taxon>Gammaproteobacteria</taxon>
        <taxon>Cellvibrionales</taxon>
        <taxon>Halieaceae</taxon>
        <taxon>Mangrovimicrobium</taxon>
    </lineage>
</organism>
<dbReference type="PANTHER" id="PTHR42756">
    <property type="entry name" value="TRANSCRIPTIONAL REGULATOR, MARR"/>
    <property type="match status" value="1"/>
</dbReference>
<dbReference type="InterPro" id="IPR000835">
    <property type="entry name" value="HTH_MarR-typ"/>
</dbReference>
<dbReference type="InterPro" id="IPR036388">
    <property type="entry name" value="WH-like_DNA-bd_sf"/>
</dbReference>
<accession>A0A4Z0M770</accession>
<dbReference type="InterPro" id="IPR036390">
    <property type="entry name" value="WH_DNA-bd_sf"/>
</dbReference>
<dbReference type="EMBL" id="SRLE01000004">
    <property type="protein sequence ID" value="TGD75258.1"/>
    <property type="molecule type" value="Genomic_DNA"/>
</dbReference>
<keyword evidence="3" id="KW-0804">Transcription</keyword>
<reference evidence="6 7" key="1">
    <citation type="submission" date="2019-04" db="EMBL/GenBank/DDBJ databases">
        <title>Taxonomy of novel Haliea sp. from mangrove soil of West Coast of India.</title>
        <authorList>
            <person name="Verma A."/>
            <person name="Kumar P."/>
            <person name="Krishnamurthi S."/>
        </authorList>
    </citation>
    <scope>NUCLEOTIDE SEQUENCE [LARGE SCALE GENOMIC DNA]</scope>
    <source>
        <strain evidence="6 7">SAOS-164</strain>
    </source>
</reference>
<dbReference type="AlphaFoldDB" id="A0A4Z0M770"/>
<dbReference type="PRINTS" id="PR00598">
    <property type="entry name" value="HTHMARR"/>
</dbReference>
<proteinExistence type="predicted"/>
<evidence type="ECO:0000256" key="2">
    <source>
        <dbReference type="ARBA" id="ARBA00023125"/>
    </source>
</evidence>
<dbReference type="PROSITE" id="PS01117">
    <property type="entry name" value="HTH_MARR_1"/>
    <property type="match status" value="1"/>
</dbReference>
<dbReference type="InterPro" id="IPR023187">
    <property type="entry name" value="Tscrpt_reg_MarR-type_CS"/>
</dbReference>
<sequence length="212" mass="24087">MFNARRVMGRIAAGGPEAPTSLVPSRDNNNRNRRLAPGSRTGEAHTLTKTTSEANREIAFKLSNNLPRLLQEFYRDYDRRVLRGIAERGYSDIRPSHSQVLSNLGTGSVRVTELAERAKVTQQAMGKLLKELERLGYVDRAIDSSDKRAKEIRFTERGLQLVADALEVVDEVRAHYVQKIGARELDDLEQRLRQAVDRLELDYLPESWADQN</sequence>
<dbReference type="OrthoDB" id="7427954at2"/>
<dbReference type="PROSITE" id="PS50995">
    <property type="entry name" value="HTH_MARR_2"/>
    <property type="match status" value="1"/>
</dbReference>
<name>A0A4Z0M770_9GAMM</name>
<dbReference type="SUPFAM" id="SSF46785">
    <property type="entry name" value="Winged helix' DNA-binding domain"/>
    <property type="match status" value="1"/>
</dbReference>
<gene>
    <name evidence="6" type="ORF">E4634_04480</name>
</gene>
<evidence type="ECO:0000313" key="6">
    <source>
        <dbReference type="EMBL" id="TGD75258.1"/>
    </source>
</evidence>
<dbReference type="GO" id="GO:0003677">
    <property type="term" value="F:DNA binding"/>
    <property type="evidence" value="ECO:0007669"/>
    <property type="project" value="UniProtKB-KW"/>
</dbReference>
<feature type="region of interest" description="Disordered" evidence="4">
    <location>
        <begin position="1"/>
        <end position="51"/>
    </location>
</feature>
<keyword evidence="7" id="KW-1185">Reference proteome</keyword>
<dbReference type="Pfam" id="PF12802">
    <property type="entry name" value="MarR_2"/>
    <property type="match status" value="1"/>
</dbReference>
<protein>
    <submittedName>
        <fullName evidence="6">MarR family transcriptional regulator</fullName>
    </submittedName>
</protein>
<comment type="caution">
    <text evidence="6">The sequence shown here is derived from an EMBL/GenBank/DDBJ whole genome shotgun (WGS) entry which is preliminary data.</text>
</comment>
<evidence type="ECO:0000256" key="1">
    <source>
        <dbReference type="ARBA" id="ARBA00023015"/>
    </source>
</evidence>
<evidence type="ECO:0000256" key="4">
    <source>
        <dbReference type="SAM" id="MobiDB-lite"/>
    </source>
</evidence>
<evidence type="ECO:0000313" key="7">
    <source>
        <dbReference type="Proteomes" id="UP000298050"/>
    </source>
</evidence>
<dbReference type="GO" id="GO:0003700">
    <property type="term" value="F:DNA-binding transcription factor activity"/>
    <property type="evidence" value="ECO:0007669"/>
    <property type="project" value="InterPro"/>
</dbReference>
<keyword evidence="2" id="KW-0238">DNA-binding</keyword>
<feature type="domain" description="HTH marR-type" evidence="5">
    <location>
        <begin position="63"/>
        <end position="197"/>
    </location>
</feature>
<dbReference type="SMART" id="SM00347">
    <property type="entry name" value="HTH_MARR"/>
    <property type="match status" value="1"/>
</dbReference>
<dbReference type="PANTHER" id="PTHR42756:SF1">
    <property type="entry name" value="TRANSCRIPTIONAL REPRESSOR OF EMRAB OPERON"/>
    <property type="match status" value="1"/>
</dbReference>
<evidence type="ECO:0000259" key="5">
    <source>
        <dbReference type="PROSITE" id="PS50995"/>
    </source>
</evidence>
<dbReference type="Gene3D" id="1.10.10.10">
    <property type="entry name" value="Winged helix-like DNA-binding domain superfamily/Winged helix DNA-binding domain"/>
    <property type="match status" value="1"/>
</dbReference>